<name>A0A7R8UTR5_HERIL</name>
<dbReference type="GO" id="GO:0005868">
    <property type="term" value="C:cytoplasmic dynein complex"/>
    <property type="evidence" value="ECO:0007669"/>
    <property type="project" value="InterPro"/>
</dbReference>
<keyword evidence="13" id="KW-0206">Cytoskeleton</keyword>
<evidence type="ECO:0000256" key="12">
    <source>
        <dbReference type="ARBA" id="ARBA00023175"/>
    </source>
</evidence>
<keyword evidence="14" id="KW-0966">Cell projection</keyword>
<comment type="similarity">
    <text evidence="4">Belongs to the dynein light intermediate chain family.</text>
</comment>
<dbReference type="FunCoup" id="A0A7R8UTR5">
    <property type="interactions" value="64"/>
</dbReference>
<keyword evidence="9" id="KW-0970">Cilium biogenesis/degradation</keyword>
<keyword evidence="16" id="KW-1185">Reference proteome</keyword>
<dbReference type="OrthoDB" id="10263060at2759"/>
<evidence type="ECO:0000256" key="9">
    <source>
        <dbReference type="ARBA" id="ARBA00022794"/>
    </source>
</evidence>
<accession>A0A7R8UTR5</accession>
<comment type="subcellular location">
    <subcellularLocation>
        <location evidence="3">Cytoplasm</location>
        <location evidence="3">Cytoskeleton</location>
        <location evidence="3">Cilium axoneme</location>
    </subcellularLocation>
    <subcellularLocation>
        <location evidence="1">Cytoplasm</location>
        <location evidence="1">Cytoskeleton</location>
        <location evidence="1">Cilium basal body</location>
    </subcellularLocation>
    <subcellularLocation>
        <location evidence="2">Cytoplasm</location>
        <location evidence="2">Cytoskeleton</location>
        <location evidence="2">Microtubule organizing center</location>
        <location evidence="2">Centrosome</location>
    </subcellularLocation>
</comment>
<keyword evidence="7" id="KW-0963">Cytoplasm</keyword>
<evidence type="ECO:0000256" key="13">
    <source>
        <dbReference type="ARBA" id="ARBA00023212"/>
    </source>
</evidence>
<evidence type="ECO:0000256" key="14">
    <source>
        <dbReference type="ARBA" id="ARBA00023273"/>
    </source>
</evidence>
<sequence length="346" mass="38856">MFKSTSDAPDKSQSIQNVAIKLVTEQMKLMQLENGPKETTVFVLGSKGAGKSGIINKFFDREENSRPTLALEYSFGRRTGQMRANDKQILNVWELGCLDNSNQLVEVPMRSHGLENFSAIIVLDLSQPNRLWSDLECALQGLKRAYTKQVSESDVGRHKQKAEERVSKDHPDLGSLELFPFTIVIVGGKYDVFQDFDPEIKKHVCRCLRSISHAIGAALLFYSQKIPSLAKTMRDTFSHLGFGSPTHPFRNTTTSDYNGPIMIWFGSDSWEKIGVTPSNSERIGVTFNAEIKQVKGESQAALPDDPTKDPGFRESLIDEMRAQKDEELMTLIRDTEIRSKFETVAS</sequence>
<dbReference type="GO" id="GO:0035721">
    <property type="term" value="P:intraciliary retrograde transport"/>
    <property type="evidence" value="ECO:0007669"/>
    <property type="project" value="InterPro"/>
</dbReference>
<dbReference type="GO" id="GO:0005930">
    <property type="term" value="C:axoneme"/>
    <property type="evidence" value="ECO:0007669"/>
    <property type="project" value="UniProtKB-SubCell"/>
</dbReference>
<evidence type="ECO:0000256" key="10">
    <source>
        <dbReference type="ARBA" id="ARBA00023017"/>
    </source>
</evidence>
<evidence type="ECO:0000313" key="16">
    <source>
        <dbReference type="Proteomes" id="UP000594454"/>
    </source>
</evidence>
<keyword evidence="12" id="KW-0505">Motor protein</keyword>
<keyword evidence="10" id="KW-0243">Dynein</keyword>
<dbReference type="InterPro" id="IPR022780">
    <property type="entry name" value="Dynein_light_int_chain"/>
</dbReference>
<keyword evidence="8" id="KW-0493">Microtubule</keyword>
<dbReference type="Pfam" id="PF05783">
    <property type="entry name" value="DLIC"/>
    <property type="match status" value="1"/>
</dbReference>
<gene>
    <name evidence="15" type="ORF">HERILL_LOCUS8627</name>
</gene>
<evidence type="ECO:0000256" key="2">
    <source>
        <dbReference type="ARBA" id="ARBA00004300"/>
    </source>
</evidence>
<protein>
    <recommendedName>
        <fullName evidence="5">Cytoplasmic dynein 2 light intermediate chain 1</fullName>
    </recommendedName>
</protein>
<evidence type="ECO:0000256" key="11">
    <source>
        <dbReference type="ARBA" id="ARBA00023069"/>
    </source>
</evidence>
<dbReference type="InParanoid" id="A0A7R8UTR5"/>
<proteinExistence type="inferred from homology"/>
<dbReference type="GO" id="GO:0045504">
    <property type="term" value="F:dynein heavy chain binding"/>
    <property type="evidence" value="ECO:0007669"/>
    <property type="project" value="TreeGrafter"/>
</dbReference>
<dbReference type="SUPFAM" id="SSF52540">
    <property type="entry name" value="P-loop containing nucleoside triphosphate hydrolases"/>
    <property type="match status" value="1"/>
</dbReference>
<dbReference type="GO" id="GO:0035735">
    <property type="term" value="P:intraciliary transport involved in cilium assembly"/>
    <property type="evidence" value="ECO:0007669"/>
    <property type="project" value="InterPro"/>
</dbReference>
<evidence type="ECO:0000313" key="15">
    <source>
        <dbReference type="EMBL" id="CAD7085808.1"/>
    </source>
</evidence>
<evidence type="ECO:0000256" key="7">
    <source>
        <dbReference type="ARBA" id="ARBA00022490"/>
    </source>
</evidence>
<organism evidence="15 16">
    <name type="scientific">Hermetia illucens</name>
    <name type="common">Black soldier fly</name>
    <dbReference type="NCBI Taxonomy" id="343691"/>
    <lineage>
        <taxon>Eukaryota</taxon>
        <taxon>Metazoa</taxon>
        <taxon>Ecdysozoa</taxon>
        <taxon>Arthropoda</taxon>
        <taxon>Hexapoda</taxon>
        <taxon>Insecta</taxon>
        <taxon>Pterygota</taxon>
        <taxon>Neoptera</taxon>
        <taxon>Endopterygota</taxon>
        <taxon>Diptera</taxon>
        <taxon>Brachycera</taxon>
        <taxon>Stratiomyomorpha</taxon>
        <taxon>Stratiomyidae</taxon>
        <taxon>Hermetiinae</taxon>
        <taxon>Hermetia</taxon>
    </lineage>
</organism>
<reference evidence="15 16" key="1">
    <citation type="submission" date="2020-11" db="EMBL/GenBank/DDBJ databases">
        <authorList>
            <person name="Wallbank WR R."/>
            <person name="Pardo Diaz C."/>
            <person name="Kozak K."/>
            <person name="Martin S."/>
            <person name="Jiggins C."/>
            <person name="Moest M."/>
            <person name="Warren A I."/>
            <person name="Generalovic N T."/>
            <person name="Byers J.R.P. K."/>
            <person name="Montejo-Kovacevich G."/>
            <person name="Yen C E."/>
        </authorList>
    </citation>
    <scope>NUCLEOTIDE SEQUENCE [LARGE SCALE GENOMIC DNA]</scope>
</reference>
<dbReference type="Proteomes" id="UP000594454">
    <property type="component" value="Chromosome 3"/>
</dbReference>
<dbReference type="GO" id="GO:0005813">
    <property type="term" value="C:centrosome"/>
    <property type="evidence" value="ECO:0007669"/>
    <property type="project" value="UniProtKB-SubCell"/>
</dbReference>
<dbReference type="InterPro" id="IPR027417">
    <property type="entry name" value="P-loop_NTPase"/>
</dbReference>
<dbReference type="PANTHER" id="PTHR13236:SF0">
    <property type="entry name" value="CYTOPLASMIC DYNEIN 2 LIGHT INTERMEDIATE CHAIN 1"/>
    <property type="match status" value="1"/>
</dbReference>
<evidence type="ECO:0000256" key="3">
    <source>
        <dbReference type="ARBA" id="ARBA00004430"/>
    </source>
</evidence>
<evidence type="ECO:0000256" key="4">
    <source>
        <dbReference type="ARBA" id="ARBA00006831"/>
    </source>
</evidence>
<dbReference type="InterPro" id="IPR040045">
    <property type="entry name" value="DYNC2LI1"/>
</dbReference>
<dbReference type="EMBL" id="LR899011">
    <property type="protein sequence ID" value="CAD7085808.1"/>
    <property type="molecule type" value="Genomic_DNA"/>
</dbReference>
<dbReference type="OMA" id="FWEIAQG"/>
<evidence type="ECO:0000256" key="1">
    <source>
        <dbReference type="ARBA" id="ARBA00004120"/>
    </source>
</evidence>
<dbReference type="GO" id="GO:0005874">
    <property type="term" value="C:microtubule"/>
    <property type="evidence" value="ECO:0007669"/>
    <property type="project" value="UniProtKB-KW"/>
</dbReference>
<dbReference type="PANTHER" id="PTHR13236">
    <property type="entry name" value="DYNEIN 2 LIGHT INTERMEDIATE CHAIN, ISOFORM 2"/>
    <property type="match status" value="1"/>
</dbReference>
<evidence type="ECO:0000256" key="5">
    <source>
        <dbReference type="ARBA" id="ARBA00018863"/>
    </source>
</evidence>
<evidence type="ECO:0000256" key="8">
    <source>
        <dbReference type="ARBA" id="ARBA00022701"/>
    </source>
</evidence>
<evidence type="ECO:0000256" key="6">
    <source>
        <dbReference type="ARBA" id="ARBA00022473"/>
    </source>
</evidence>
<dbReference type="GO" id="GO:0036064">
    <property type="term" value="C:ciliary basal body"/>
    <property type="evidence" value="ECO:0007669"/>
    <property type="project" value="TreeGrafter"/>
</dbReference>
<keyword evidence="6" id="KW-0217">Developmental protein</keyword>
<keyword evidence="11" id="KW-0969">Cilium</keyword>
<dbReference type="Gene3D" id="3.40.50.300">
    <property type="entry name" value="P-loop containing nucleotide triphosphate hydrolases"/>
    <property type="match status" value="1"/>
</dbReference>
<dbReference type="AlphaFoldDB" id="A0A7R8UTR5"/>